<evidence type="ECO:0000256" key="1">
    <source>
        <dbReference type="SAM" id="MobiDB-lite"/>
    </source>
</evidence>
<dbReference type="Proteomes" id="UP001642484">
    <property type="component" value="Unassembled WGS sequence"/>
</dbReference>
<evidence type="ECO:0000313" key="2">
    <source>
        <dbReference type="EMBL" id="CAK9067821.1"/>
    </source>
</evidence>
<keyword evidence="3" id="KW-1185">Reference proteome</keyword>
<gene>
    <name evidence="2" type="ORF">CCMP2556_LOCUS33317</name>
</gene>
<feature type="region of interest" description="Disordered" evidence="1">
    <location>
        <begin position="1"/>
        <end position="26"/>
    </location>
</feature>
<protein>
    <recommendedName>
        <fullName evidence="4">Peptidase A2 domain-containing protein</fullName>
    </recommendedName>
</protein>
<name>A0ABP0NWE7_9DINO</name>
<comment type="caution">
    <text evidence="2">The sequence shown here is derived from an EMBL/GenBank/DDBJ whole genome shotgun (WGS) entry which is preliminary data.</text>
</comment>
<reference evidence="2 3" key="1">
    <citation type="submission" date="2024-02" db="EMBL/GenBank/DDBJ databases">
        <authorList>
            <person name="Chen Y."/>
            <person name="Shah S."/>
            <person name="Dougan E. K."/>
            <person name="Thang M."/>
            <person name="Chan C."/>
        </authorList>
    </citation>
    <scope>NUCLEOTIDE SEQUENCE [LARGE SCALE GENOMIC DNA]</scope>
</reference>
<evidence type="ECO:0008006" key="4">
    <source>
        <dbReference type="Google" id="ProtNLM"/>
    </source>
</evidence>
<evidence type="ECO:0000313" key="3">
    <source>
        <dbReference type="Proteomes" id="UP001642484"/>
    </source>
</evidence>
<organism evidence="2 3">
    <name type="scientific">Durusdinium trenchii</name>
    <dbReference type="NCBI Taxonomy" id="1381693"/>
    <lineage>
        <taxon>Eukaryota</taxon>
        <taxon>Sar</taxon>
        <taxon>Alveolata</taxon>
        <taxon>Dinophyceae</taxon>
        <taxon>Suessiales</taxon>
        <taxon>Symbiodiniaceae</taxon>
        <taxon>Durusdinium</taxon>
    </lineage>
</organism>
<feature type="compositionally biased region" description="Acidic residues" evidence="1">
    <location>
        <begin position="16"/>
        <end position="25"/>
    </location>
</feature>
<feature type="non-terminal residue" evidence="2">
    <location>
        <position position="324"/>
    </location>
</feature>
<feature type="non-terminal residue" evidence="2">
    <location>
        <position position="1"/>
    </location>
</feature>
<proteinExistence type="predicted"/>
<accession>A0ABP0NWE7</accession>
<sequence>LLTPPDALQTAVFDMTEQDDEDERYEDVSRVWMDDEASLGEIPECEAKEKKDDEEFHVRMAQSVPEGSQMVSITLDSGADISALNPKTETLIPLRMENNNIHLKAKIEMVSICQVDEEALLRRREYEWWRLEDKQRRRDGGEEDVSADDVTSHESIDAPTNRIYALEGYLSKELGTISRTPGWHRLPNGVAVYSDATADKFLDPEGMVNDKWKKSMTLMTKPGREGIWCQLENLKDYNEQGDLAFRYLVPSWDPHRALTFIRPSGFEDFYEEGSEADEAALAMEEPQHHERDPHKEVALDDEVYTLEDEGKKLKEACAERGLPT</sequence>
<dbReference type="EMBL" id="CAXAMN010022254">
    <property type="protein sequence ID" value="CAK9067821.1"/>
    <property type="molecule type" value="Genomic_DNA"/>
</dbReference>